<organism evidence="2 3">
    <name type="scientific">Brevundimonas pondensis</name>
    <dbReference type="NCBI Taxonomy" id="2774189"/>
    <lineage>
        <taxon>Bacteria</taxon>
        <taxon>Pseudomonadati</taxon>
        <taxon>Pseudomonadota</taxon>
        <taxon>Alphaproteobacteria</taxon>
        <taxon>Caulobacterales</taxon>
        <taxon>Caulobacteraceae</taxon>
        <taxon>Brevundimonas</taxon>
    </lineage>
</organism>
<dbReference type="InterPro" id="IPR054761">
    <property type="entry name" value="GST_C_proteobact"/>
</dbReference>
<dbReference type="PROSITE" id="PS50404">
    <property type="entry name" value="GST_NTER"/>
    <property type="match status" value="1"/>
</dbReference>
<evidence type="ECO:0000259" key="1">
    <source>
        <dbReference type="PROSITE" id="PS50404"/>
    </source>
</evidence>
<gene>
    <name evidence="2" type="ORF">IFE19_09540</name>
</gene>
<evidence type="ECO:0000313" key="2">
    <source>
        <dbReference type="EMBL" id="QTC86413.1"/>
    </source>
</evidence>
<name>A0ABX7SGG8_9CAUL</name>
<feature type="domain" description="GST N-terminal" evidence="1">
    <location>
        <begin position="2"/>
        <end position="85"/>
    </location>
</feature>
<evidence type="ECO:0000313" key="3">
    <source>
        <dbReference type="Proteomes" id="UP000663942"/>
    </source>
</evidence>
<protein>
    <submittedName>
        <fullName evidence="2">Glutathione S-transferase</fullName>
    </submittedName>
</protein>
<dbReference type="SUPFAM" id="SSF47616">
    <property type="entry name" value="GST C-terminal domain-like"/>
    <property type="match status" value="1"/>
</dbReference>
<dbReference type="InterPro" id="IPR004045">
    <property type="entry name" value="Glutathione_S-Trfase_N"/>
</dbReference>
<dbReference type="Gene3D" id="1.20.1050.10">
    <property type="match status" value="1"/>
</dbReference>
<dbReference type="InterPro" id="IPR036282">
    <property type="entry name" value="Glutathione-S-Trfase_C_sf"/>
</dbReference>
<reference evidence="2 3" key="1">
    <citation type="submission" date="2020-09" db="EMBL/GenBank/DDBJ databases">
        <title>Brevundimonas sp. LVF1 isolated from an oligotrophic pond in Goettingen, Germany.</title>
        <authorList>
            <person name="Friedrich I."/>
            <person name="Klassen A."/>
            <person name="Neubauer H."/>
            <person name="Schneider D."/>
            <person name="Hertel R."/>
            <person name="Daniel R."/>
        </authorList>
    </citation>
    <scope>NUCLEOTIDE SEQUENCE [LARGE SCALE GENOMIC DNA]</scope>
    <source>
        <strain evidence="2 3">LVF1</strain>
    </source>
</reference>
<dbReference type="SUPFAM" id="SSF52833">
    <property type="entry name" value="Thioredoxin-like"/>
    <property type="match status" value="1"/>
</dbReference>
<dbReference type="InterPro" id="IPR036249">
    <property type="entry name" value="Thioredoxin-like_sf"/>
</dbReference>
<keyword evidence="3" id="KW-1185">Reference proteome</keyword>
<dbReference type="Gene3D" id="3.40.30.10">
    <property type="entry name" value="Glutaredoxin"/>
    <property type="match status" value="1"/>
</dbReference>
<dbReference type="Pfam" id="PF22119">
    <property type="entry name" value="GST_C_8"/>
    <property type="match status" value="1"/>
</dbReference>
<sequence length="234" mass="25395">MPNYTLYYWAAPFRGQFVRALLAYGGAPWIEAGDEATSALMEGALEDMPVPFMGPPVLVDHAAGVALSQMPAILLYLGDRLGLLPEDPGRRALSIKVVNDANDVIDDLTLDGGRQMWTEARWAAFVPRLRKWMGLWEELGRRHGLTPQSGFLLGGLAPGVADIVSATLWSTMSERFPAIGAILDDAAPMTANLARRVSDVPALADLAVRARRDYGDLYCGGQIEQSLRRVLGSS</sequence>
<dbReference type="EMBL" id="CP062006">
    <property type="protein sequence ID" value="QTC86413.1"/>
    <property type="molecule type" value="Genomic_DNA"/>
</dbReference>
<dbReference type="Proteomes" id="UP000663942">
    <property type="component" value="Chromosome"/>
</dbReference>
<dbReference type="RefSeq" id="WP_207821748.1">
    <property type="nucleotide sequence ID" value="NZ_CP062006.1"/>
</dbReference>
<accession>A0ABX7SGG8</accession>
<proteinExistence type="predicted"/>